<dbReference type="EMBL" id="JACIIK010000009">
    <property type="protein sequence ID" value="MBB6204111.1"/>
    <property type="molecule type" value="Genomic_DNA"/>
</dbReference>
<name>A0AAW3V2F1_9BURK</name>
<sequence length="108" mass="11599">MAIDQYQSCISACDSCAIACDHCAYECLAGGHATEMAECIRLDLDCAALCRVASSAMARASQQAKEICALCATACDACATECEKHQMDHCRQCAEECRRCAKECRAMA</sequence>
<evidence type="ECO:0008006" key="3">
    <source>
        <dbReference type="Google" id="ProtNLM"/>
    </source>
</evidence>
<dbReference type="PANTHER" id="PTHR37310">
    <property type="entry name" value="CYTOPLASMIC PROTEIN-RELATED"/>
    <property type="match status" value="1"/>
</dbReference>
<dbReference type="InterPro" id="IPR005560">
    <property type="entry name" value="Csp_YhjQ"/>
</dbReference>
<dbReference type="PANTHER" id="PTHR37310:SF1">
    <property type="entry name" value="CYTOPLASMIC PROTEIN"/>
    <property type="match status" value="1"/>
</dbReference>
<reference evidence="1 2" key="1">
    <citation type="submission" date="2020-08" db="EMBL/GenBank/DDBJ databases">
        <title>Genomic Encyclopedia of Type Strains, Phase IV (KMG-V): Genome sequencing to study the core and pangenomes of soil and plant-associated prokaryotes.</title>
        <authorList>
            <person name="Whitman W."/>
        </authorList>
    </citation>
    <scope>NUCLEOTIDE SEQUENCE [LARGE SCALE GENOMIC DNA]</scope>
    <source>
        <strain evidence="1 2">SEMIA 4013</strain>
    </source>
</reference>
<evidence type="ECO:0000313" key="2">
    <source>
        <dbReference type="Proteomes" id="UP000518681"/>
    </source>
</evidence>
<protein>
    <recommendedName>
        <fullName evidence="3">Four-helix bundle copper-binding protein</fullName>
    </recommendedName>
</protein>
<dbReference type="InterPro" id="IPR044543">
    <property type="entry name" value="YHJQ-like"/>
</dbReference>
<dbReference type="Proteomes" id="UP000518681">
    <property type="component" value="Unassembled WGS sequence"/>
</dbReference>
<dbReference type="Gene3D" id="1.20.1270.360">
    <property type="match status" value="1"/>
</dbReference>
<dbReference type="CDD" id="cd08026">
    <property type="entry name" value="DUF326"/>
    <property type="match status" value="1"/>
</dbReference>
<accession>A0AAW3V2F1</accession>
<gene>
    <name evidence="1" type="ORF">GGD69_005005</name>
</gene>
<dbReference type="AlphaFoldDB" id="A0AAW3V2F1"/>
<evidence type="ECO:0000313" key="1">
    <source>
        <dbReference type="EMBL" id="MBB6204111.1"/>
    </source>
</evidence>
<proteinExistence type="predicted"/>
<comment type="caution">
    <text evidence="1">The sequence shown here is derived from an EMBL/GenBank/DDBJ whole genome shotgun (WGS) entry which is preliminary data.</text>
</comment>
<organism evidence="1 2">
    <name type="scientific">Paraburkholderia fungorum</name>
    <dbReference type="NCBI Taxonomy" id="134537"/>
    <lineage>
        <taxon>Bacteria</taxon>
        <taxon>Pseudomonadati</taxon>
        <taxon>Pseudomonadota</taxon>
        <taxon>Betaproteobacteria</taxon>
        <taxon>Burkholderiales</taxon>
        <taxon>Burkholderiaceae</taxon>
        <taxon>Paraburkholderia</taxon>
    </lineage>
</organism>
<dbReference type="Pfam" id="PF03860">
    <property type="entry name" value="Csp"/>
    <property type="match status" value="1"/>
</dbReference>